<feature type="signal peptide" evidence="6">
    <location>
        <begin position="1"/>
        <end position="17"/>
    </location>
</feature>
<feature type="domain" description="SH3b" evidence="7">
    <location>
        <begin position="26"/>
        <end position="93"/>
    </location>
</feature>
<sequence length="334" mass="36131">MKKQLLTFMLVPAIAFGAVTVPLPQQASAASAGEIVSSVSFRQSPDEDSARIRYLKAGENVTILEKVNNWWYKVQDQSGRVGYVSTNAKYIHANGSDSGSGQSSSGTGRIVAGVSFRTEANVNASRIRYLKAGETVQILQKVNDWWYKVRASDGREGYMSTSSKYIQVSGETSNGGSSGGSNNGSGSTSENVQKIIEAGKKYLGRPYEYGSSRNDTSTFDCSDFVRQAFLDGIGVTLPNDSRGQGSYVKSLGNAKTNWHDLKAGDLMFFMSYKGTGASNYAGINKSAQTITHVAIYLGDGKILSTYSKESGGVRIDTFEGRHWEYRFLFGGSAL</sequence>
<dbReference type="Pfam" id="PF08239">
    <property type="entry name" value="SH3_3"/>
    <property type="match status" value="2"/>
</dbReference>
<dbReference type="InterPro" id="IPR003646">
    <property type="entry name" value="SH3-like_bac-type"/>
</dbReference>
<dbReference type="CDD" id="cd00174">
    <property type="entry name" value="SH3"/>
    <property type="match status" value="2"/>
</dbReference>
<dbReference type="SUPFAM" id="SSF50044">
    <property type="entry name" value="SH3-domain"/>
    <property type="match status" value="2"/>
</dbReference>
<keyword evidence="6" id="KW-0732">Signal</keyword>
<keyword evidence="2" id="KW-0645">Protease</keyword>
<comment type="similarity">
    <text evidence="1">Belongs to the peptidase C40 family.</text>
</comment>
<dbReference type="SMART" id="SM00287">
    <property type="entry name" value="SH3b"/>
    <property type="match status" value="2"/>
</dbReference>
<feature type="domain" description="SH3b" evidence="7">
    <location>
        <begin position="101"/>
        <end position="170"/>
    </location>
</feature>
<feature type="domain" description="NlpC/P60" evidence="8">
    <location>
        <begin position="189"/>
        <end position="334"/>
    </location>
</feature>
<evidence type="ECO:0000256" key="3">
    <source>
        <dbReference type="ARBA" id="ARBA00022801"/>
    </source>
</evidence>
<evidence type="ECO:0000259" key="7">
    <source>
        <dbReference type="PROSITE" id="PS51781"/>
    </source>
</evidence>
<dbReference type="EMBL" id="JACVVD010000005">
    <property type="protein sequence ID" value="MBD0381704.1"/>
    <property type="molecule type" value="Genomic_DNA"/>
</dbReference>
<feature type="region of interest" description="Disordered" evidence="5">
    <location>
        <begin position="169"/>
        <end position="190"/>
    </location>
</feature>
<keyword evidence="10" id="KW-1185">Reference proteome</keyword>
<dbReference type="PANTHER" id="PTHR47053:SF1">
    <property type="entry name" value="MUREIN DD-ENDOPEPTIDASE MEPH-RELATED"/>
    <property type="match status" value="1"/>
</dbReference>
<dbReference type="InterPro" id="IPR000064">
    <property type="entry name" value="NLP_P60_dom"/>
</dbReference>
<dbReference type="InterPro" id="IPR051202">
    <property type="entry name" value="Peptidase_C40"/>
</dbReference>
<evidence type="ECO:0000313" key="9">
    <source>
        <dbReference type="EMBL" id="MBD0381704.1"/>
    </source>
</evidence>
<organism evidence="9 10">
    <name type="scientific">Paenibacillus sedimenti</name>
    <dbReference type="NCBI Taxonomy" id="2770274"/>
    <lineage>
        <taxon>Bacteria</taxon>
        <taxon>Bacillati</taxon>
        <taxon>Bacillota</taxon>
        <taxon>Bacilli</taxon>
        <taxon>Bacillales</taxon>
        <taxon>Paenibacillaceae</taxon>
        <taxon>Paenibacillus</taxon>
    </lineage>
</organism>
<dbReference type="GO" id="GO:0008234">
    <property type="term" value="F:cysteine-type peptidase activity"/>
    <property type="evidence" value="ECO:0007669"/>
    <property type="project" value="UniProtKB-KW"/>
</dbReference>
<evidence type="ECO:0000256" key="5">
    <source>
        <dbReference type="SAM" id="MobiDB-lite"/>
    </source>
</evidence>
<accession>A0A926KT67</accession>
<dbReference type="Proteomes" id="UP000650466">
    <property type="component" value="Unassembled WGS sequence"/>
</dbReference>
<dbReference type="GO" id="GO:0006508">
    <property type="term" value="P:proteolysis"/>
    <property type="evidence" value="ECO:0007669"/>
    <property type="project" value="UniProtKB-KW"/>
</dbReference>
<evidence type="ECO:0000259" key="8">
    <source>
        <dbReference type="PROSITE" id="PS51935"/>
    </source>
</evidence>
<comment type="caution">
    <text evidence="9">The sequence shown here is derived from an EMBL/GenBank/DDBJ whole genome shotgun (WGS) entry which is preliminary data.</text>
</comment>
<dbReference type="AlphaFoldDB" id="A0A926KT67"/>
<reference evidence="9" key="1">
    <citation type="submission" date="2020-09" db="EMBL/GenBank/DDBJ databases">
        <title>Draft Genome Sequence of Paenibacillus sp. WST5.</title>
        <authorList>
            <person name="Bao Z."/>
        </authorList>
    </citation>
    <scope>NUCLEOTIDE SEQUENCE</scope>
    <source>
        <strain evidence="9">WST5</strain>
    </source>
</reference>
<name>A0A926KT67_9BACL</name>
<dbReference type="PROSITE" id="PS51781">
    <property type="entry name" value="SH3B"/>
    <property type="match status" value="2"/>
</dbReference>
<evidence type="ECO:0000256" key="2">
    <source>
        <dbReference type="ARBA" id="ARBA00022670"/>
    </source>
</evidence>
<dbReference type="InterPro" id="IPR036028">
    <property type="entry name" value="SH3-like_dom_sf"/>
</dbReference>
<gene>
    <name evidence="9" type="ORF">ICC18_16395</name>
</gene>
<protein>
    <submittedName>
        <fullName evidence="9">SH3 domain-containing protein</fullName>
    </submittedName>
</protein>
<dbReference type="Pfam" id="PF00877">
    <property type="entry name" value="NLPC_P60"/>
    <property type="match status" value="1"/>
</dbReference>
<dbReference type="RefSeq" id="WP_188175506.1">
    <property type="nucleotide sequence ID" value="NZ_JACVVD010000005.1"/>
</dbReference>
<proteinExistence type="inferred from homology"/>
<dbReference type="PROSITE" id="PS51935">
    <property type="entry name" value="NLPC_P60"/>
    <property type="match status" value="1"/>
</dbReference>
<evidence type="ECO:0000256" key="4">
    <source>
        <dbReference type="ARBA" id="ARBA00022807"/>
    </source>
</evidence>
<dbReference type="SUPFAM" id="SSF54001">
    <property type="entry name" value="Cysteine proteinases"/>
    <property type="match status" value="1"/>
</dbReference>
<keyword evidence="4" id="KW-0788">Thiol protease</keyword>
<keyword evidence="3" id="KW-0378">Hydrolase</keyword>
<feature type="chain" id="PRO_5038821156" evidence="6">
    <location>
        <begin position="18"/>
        <end position="334"/>
    </location>
</feature>
<evidence type="ECO:0000256" key="6">
    <source>
        <dbReference type="SAM" id="SignalP"/>
    </source>
</evidence>
<dbReference type="PANTHER" id="PTHR47053">
    <property type="entry name" value="MUREIN DD-ENDOPEPTIDASE MEPH-RELATED"/>
    <property type="match status" value="1"/>
</dbReference>
<dbReference type="InterPro" id="IPR038765">
    <property type="entry name" value="Papain-like_cys_pep_sf"/>
</dbReference>
<dbReference type="Gene3D" id="3.90.1720.10">
    <property type="entry name" value="endopeptidase domain like (from Nostoc punctiforme)"/>
    <property type="match status" value="1"/>
</dbReference>
<evidence type="ECO:0000256" key="1">
    <source>
        <dbReference type="ARBA" id="ARBA00007074"/>
    </source>
</evidence>
<dbReference type="Gene3D" id="2.30.30.40">
    <property type="entry name" value="SH3 Domains"/>
    <property type="match status" value="2"/>
</dbReference>
<evidence type="ECO:0000313" key="10">
    <source>
        <dbReference type="Proteomes" id="UP000650466"/>
    </source>
</evidence>